<evidence type="ECO:0000313" key="2">
    <source>
        <dbReference type="EMBL" id="MDV6373769.1"/>
    </source>
</evidence>
<keyword evidence="3" id="KW-1185">Reference proteome</keyword>
<keyword evidence="1" id="KW-1133">Transmembrane helix</keyword>
<accession>A0ABU4DNU0</accession>
<name>A0ABU4DNU0_9DEIO</name>
<gene>
    <name evidence="2" type="ORF">ORD21_04055</name>
</gene>
<keyword evidence="1" id="KW-0812">Transmembrane</keyword>
<dbReference type="Proteomes" id="UP001276150">
    <property type="component" value="Unassembled WGS sequence"/>
</dbReference>
<organism evidence="2 3">
    <name type="scientific">Deinococcus arenicola</name>
    <dbReference type="NCBI Taxonomy" id="2994950"/>
    <lineage>
        <taxon>Bacteria</taxon>
        <taxon>Thermotogati</taxon>
        <taxon>Deinococcota</taxon>
        <taxon>Deinococci</taxon>
        <taxon>Deinococcales</taxon>
        <taxon>Deinococcaceae</taxon>
        <taxon>Deinococcus</taxon>
    </lineage>
</organism>
<dbReference type="EMBL" id="JAPMIV010000004">
    <property type="protein sequence ID" value="MDV6373769.1"/>
    <property type="molecule type" value="Genomic_DNA"/>
</dbReference>
<proteinExistence type="predicted"/>
<protein>
    <submittedName>
        <fullName evidence="2">Uncharacterized protein</fullName>
    </submittedName>
</protein>
<keyword evidence="1" id="KW-0472">Membrane</keyword>
<sequence length="45" mass="4998">MGQTWTELSGWERVWAAACAGILIGCCAELLLYALRKIRETELNG</sequence>
<feature type="transmembrane region" description="Helical" evidence="1">
    <location>
        <begin position="14"/>
        <end position="35"/>
    </location>
</feature>
<comment type="caution">
    <text evidence="2">The sequence shown here is derived from an EMBL/GenBank/DDBJ whole genome shotgun (WGS) entry which is preliminary data.</text>
</comment>
<reference evidence="2 3" key="1">
    <citation type="submission" date="2022-11" db="EMBL/GenBank/DDBJ databases">
        <title>Deinococcus ZS9-10, Low Temperature and Draught-tolerating, UV-resistant Bacteria from Continental Antarctica.</title>
        <authorList>
            <person name="Cheng L."/>
        </authorList>
    </citation>
    <scope>NUCLEOTIDE SEQUENCE [LARGE SCALE GENOMIC DNA]</scope>
    <source>
        <strain evidence="2 3">ZS9-10</strain>
    </source>
</reference>
<evidence type="ECO:0000256" key="1">
    <source>
        <dbReference type="SAM" id="Phobius"/>
    </source>
</evidence>
<evidence type="ECO:0000313" key="3">
    <source>
        <dbReference type="Proteomes" id="UP001276150"/>
    </source>
</evidence>